<dbReference type="EMBL" id="JAKOGI010000974">
    <property type="protein sequence ID" value="KAJ8428729.1"/>
    <property type="molecule type" value="Genomic_DNA"/>
</dbReference>
<evidence type="ECO:0000256" key="2">
    <source>
        <dbReference type="ARBA" id="ARBA00022692"/>
    </source>
</evidence>
<evidence type="ECO:0000256" key="7">
    <source>
        <dbReference type="SAM" id="Phobius"/>
    </source>
</evidence>
<reference evidence="9" key="1">
    <citation type="submission" date="2022-04" db="EMBL/GenBank/DDBJ databases">
        <title>Carnegiea gigantea Genome sequencing and assembly v2.</title>
        <authorList>
            <person name="Copetti D."/>
            <person name="Sanderson M.J."/>
            <person name="Burquez A."/>
            <person name="Wojciechowski M.F."/>
        </authorList>
    </citation>
    <scope>NUCLEOTIDE SEQUENCE</scope>
    <source>
        <strain evidence="9">SGP5-SGP5p</strain>
        <tissue evidence="9">Aerial part</tissue>
    </source>
</reference>
<protein>
    <recommendedName>
        <fullName evidence="8">PGG domain-containing protein</fullName>
    </recommendedName>
</protein>
<dbReference type="InterPro" id="IPR026961">
    <property type="entry name" value="PGG_dom"/>
</dbReference>
<evidence type="ECO:0000256" key="6">
    <source>
        <dbReference type="ARBA" id="ARBA00023136"/>
    </source>
</evidence>
<organism evidence="9 10">
    <name type="scientific">Carnegiea gigantea</name>
    <dbReference type="NCBI Taxonomy" id="171969"/>
    <lineage>
        <taxon>Eukaryota</taxon>
        <taxon>Viridiplantae</taxon>
        <taxon>Streptophyta</taxon>
        <taxon>Embryophyta</taxon>
        <taxon>Tracheophyta</taxon>
        <taxon>Spermatophyta</taxon>
        <taxon>Magnoliopsida</taxon>
        <taxon>eudicotyledons</taxon>
        <taxon>Gunneridae</taxon>
        <taxon>Pentapetalae</taxon>
        <taxon>Caryophyllales</taxon>
        <taxon>Cactineae</taxon>
        <taxon>Cactaceae</taxon>
        <taxon>Cactoideae</taxon>
        <taxon>Echinocereeae</taxon>
        <taxon>Carnegiea</taxon>
    </lineage>
</organism>
<sequence>MMMETPSHLAVENDNFDVARLFMEGGFALGLRNKKGILTSDFLGSADDLPYKVLCGCSFFFYQFQRFLRKRVDVAAQIFGFLTMCDIPTSEIKDYYISTISCTAALLATITFTVAFTVPGGFNSQDGTIILEKKVAFRVFVISDIAVMCLSMMVFFSLLWIMAEKVVLVDFSLFLLQASFYATLLTFMTSALVTNI</sequence>
<keyword evidence="4 7" id="KW-1133">Transmembrane helix</keyword>
<dbReference type="GO" id="GO:0005886">
    <property type="term" value="C:plasma membrane"/>
    <property type="evidence" value="ECO:0007669"/>
    <property type="project" value="TreeGrafter"/>
</dbReference>
<keyword evidence="10" id="KW-1185">Reference proteome</keyword>
<dbReference type="Pfam" id="PF13962">
    <property type="entry name" value="PGG"/>
    <property type="match status" value="1"/>
</dbReference>
<dbReference type="PANTHER" id="PTHR24186:SF46">
    <property type="entry name" value="PROTEIN ACCELERATED CELL DEATH 6-LIKE"/>
    <property type="match status" value="1"/>
</dbReference>
<evidence type="ECO:0000256" key="1">
    <source>
        <dbReference type="ARBA" id="ARBA00004141"/>
    </source>
</evidence>
<evidence type="ECO:0000313" key="9">
    <source>
        <dbReference type="EMBL" id="KAJ8428729.1"/>
    </source>
</evidence>
<keyword evidence="2 7" id="KW-0812">Transmembrane</keyword>
<evidence type="ECO:0000256" key="5">
    <source>
        <dbReference type="ARBA" id="ARBA00023043"/>
    </source>
</evidence>
<comment type="subcellular location">
    <subcellularLocation>
        <location evidence="1">Membrane</location>
        <topology evidence="1">Multi-pass membrane protein</topology>
    </subcellularLocation>
</comment>
<feature type="transmembrane region" description="Helical" evidence="7">
    <location>
        <begin position="95"/>
        <end position="118"/>
    </location>
</feature>
<keyword evidence="6 7" id="KW-0472">Membrane</keyword>
<feature type="transmembrane region" description="Helical" evidence="7">
    <location>
        <begin position="139"/>
        <end position="162"/>
    </location>
</feature>
<keyword evidence="3" id="KW-0677">Repeat</keyword>
<keyword evidence="5" id="KW-0040">ANK repeat</keyword>
<dbReference type="PANTHER" id="PTHR24186">
    <property type="entry name" value="PROTEIN PHOSPHATASE 1 REGULATORY SUBUNIT"/>
    <property type="match status" value="1"/>
</dbReference>
<evidence type="ECO:0000313" key="10">
    <source>
        <dbReference type="Proteomes" id="UP001153076"/>
    </source>
</evidence>
<gene>
    <name evidence="9" type="ORF">Cgig2_019022</name>
</gene>
<evidence type="ECO:0000259" key="8">
    <source>
        <dbReference type="Pfam" id="PF13962"/>
    </source>
</evidence>
<evidence type="ECO:0000256" key="3">
    <source>
        <dbReference type="ARBA" id="ARBA00022737"/>
    </source>
</evidence>
<dbReference type="Proteomes" id="UP001153076">
    <property type="component" value="Unassembled WGS sequence"/>
</dbReference>
<dbReference type="AlphaFoldDB" id="A0A9Q1Q4J4"/>
<feature type="domain" description="PGG" evidence="8">
    <location>
        <begin position="97"/>
        <end position="192"/>
    </location>
</feature>
<evidence type="ECO:0000256" key="4">
    <source>
        <dbReference type="ARBA" id="ARBA00022989"/>
    </source>
</evidence>
<dbReference type="OrthoDB" id="10040922at2759"/>
<comment type="caution">
    <text evidence="9">The sequence shown here is derived from an EMBL/GenBank/DDBJ whole genome shotgun (WGS) entry which is preliminary data.</text>
</comment>
<name>A0A9Q1Q4J4_9CARY</name>
<proteinExistence type="predicted"/>
<feature type="transmembrane region" description="Helical" evidence="7">
    <location>
        <begin position="174"/>
        <end position="193"/>
    </location>
</feature>
<accession>A0A9Q1Q4J4</accession>